<dbReference type="EMBL" id="JBHSGB010000012">
    <property type="protein sequence ID" value="MFC4656169.1"/>
    <property type="molecule type" value="Genomic_DNA"/>
</dbReference>
<protein>
    <submittedName>
        <fullName evidence="2">Cyanophycinase</fullName>
        <ecNumber evidence="2">3.4.15.6</ecNumber>
    </submittedName>
</protein>
<keyword evidence="3" id="KW-1185">Reference proteome</keyword>
<dbReference type="CDD" id="cd03145">
    <property type="entry name" value="GAT1_cyanophycinase"/>
    <property type="match status" value="1"/>
</dbReference>
<reference evidence="3" key="1">
    <citation type="journal article" date="2019" name="Int. J. Syst. Evol. Microbiol.">
        <title>The Global Catalogue of Microorganisms (GCM) 10K type strain sequencing project: providing services to taxonomists for standard genome sequencing and annotation.</title>
        <authorList>
            <consortium name="The Broad Institute Genomics Platform"/>
            <consortium name="The Broad Institute Genome Sequencing Center for Infectious Disease"/>
            <person name="Wu L."/>
            <person name="Ma J."/>
        </authorList>
    </citation>
    <scope>NUCLEOTIDE SEQUENCE [LARGE SCALE GENOMIC DNA]</scope>
    <source>
        <strain evidence="3">DT28</strain>
    </source>
</reference>
<keyword evidence="2" id="KW-0378">Hydrolase</keyword>
<organism evidence="2 3">
    <name type="scientific">Rheinheimera marina</name>
    <dbReference type="NCBI Taxonomy" id="1774958"/>
    <lineage>
        <taxon>Bacteria</taxon>
        <taxon>Pseudomonadati</taxon>
        <taxon>Pseudomonadota</taxon>
        <taxon>Gammaproteobacteria</taxon>
        <taxon>Chromatiales</taxon>
        <taxon>Chromatiaceae</taxon>
        <taxon>Rheinheimera</taxon>
    </lineage>
</organism>
<evidence type="ECO:0000313" key="2">
    <source>
        <dbReference type="EMBL" id="MFC4656169.1"/>
    </source>
</evidence>
<proteinExistence type="predicted"/>
<sequence>MAELRTKALCSAVLMLCGLPLLATAHFSTGPVSAEPQAGASNPGKELWLFGGGEPICSSVELHKCAKAKTAEAQAYFERTQALREKQFMVSSTALTQWQQSTLWPGPATRRQQLKAALLAKLQSVQGKVIGEADWYRTLDSLDLTGDEHSLLDDWFEQRPQLADGSTQTMQVYFAGTELYVQQMFQAFVASGRERAVQRRGQSVEKPRLVLITASSYNVFEWVDYYRQLFSAAGAEVQWLPIEPALVQDGRCDQLDQQRLVWNGQYQRAARYPELAAYQQQFCRQPAKQLELMQSADLVFINGGDQSLTMRSLQLADGQWTELAAMLHRRLAEGVPLGGSSAGTAVQSGRSGSTIPMISGGSTETALLHGTLAVAADRPLCALFDHCNPVLQQDRLTYKADGGLRSFTLGITDTHFREREREGRLLRLVMDTKAPAGAGVDEATVLRANFRSDLKASLSVMGHGGVWLVLPENSMQQQQLSSGWRVEGLQASRLLPGDTAVLEPGRLQVQLDCPVSAQVPAHKVDPLTYRAQAQWHWLQKDQLVQACQRADGVWRYQHLPLVLEVTDAKS</sequence>
<feature type="signal peptide" evidence="1">
    <location>
        <begin position="1"/>
        <end position="25"/>
    </location>
</feature>
<dbReference type="Gene3D" id="3.40.50.880">
    <property type="match status" value="1"/>
</dbReference>
<comment type="caution">
    <text evidence="2">The sequence shown here is derived from an EMBL/GenBank/DDBJ whole genome shotgun (WGS) entry which is preliminary data.</text>
</comment>
<dbReference type="EC" id="3.4.15.6" evidence="2"/>
<dbReference type="RefSeq" id="WP_377334993.1">
    <property type="nucleotide sequence ID" value="NZ_JBHSGB010000012.1"/>
</dbReference>
<keyword evidence="2" id="KW-0645">Protease</keyword>
<dbReference type="InterPro" id="IPR029062">
    <property type="entry name" value="Class_I_gatase-like"/>
</dbReference>
<name>A0ABV9JPH5_9GAMM</name>
<gene>
    <name evidence="2" type="ORF">ACFO3I_14230</name>
</gene>
<evidence type="ECO:0000256" key="1">
    <source>
        <dbReference type="SAM" id="SignalP"/>
    </source>
</evidence>
<dbReference type="GO" id="GO:0008241">
    <property type="term" value="F:peptidyl-dipeptidase activity"/>
    <property type="evidence" value="ECO:0007669"/>
    <property type="project" value="UniProtKB-EC"/>
</dbReference>
<dbReference type="SUPFAM" id="SSF52317">
    <property type="entry name" value="Class I glutamine amidotransferase-like"/>
    <property type="match status" value="1"/>
</dbReference>
<dbReference type="Proteomes" id="UP001595962">
    <property type="component" value="Unassembled WGS sequence"/>
</dbReference>
<keyword evidence="2" id="KW-0121">Carboxypeptidase</keyword>
<keyword evidence="1" id="KW-0732">Signal</keyword>
<feature type="chain" id="PRO_5047539639" evidence="1">
    <location>
        <begin position="26"/>
        <end position="570"/>
    </location>
</feature>
<dbReference type="PANTHER" id="PTHR36175:SF1">
    <property type="entry name" value="CYANOPHYCINASE"/>
    <property type="match status" value="1"/>
</dbReference>
<evidence type="ECO:0000313" key="3">
    <source>
        <dbReference type="Proteomes" id="UP001595962"/>
    </source>
</evidence>
<accession>A0ABV9JPH5</accession>
<dbReference type="PANTHER" id="PTHR36175">
    <property type="entry name" value="CYANOPHYCINASE"/>
    <property type="match status" value="1"/>
</dbReference>
<dbReference type="GO" id="GO:0004180">
    <property type="term" value="F:carboxypeptidase activity"/>
    <property type="evidence" value="ECO:0007669"/>
    <property type="project" value="UniProtKB-KW"/>
</dbReference>